<evidence type="ECO:0000313" key="1">
    <source>
        <dbReference type="EMBL" id="PWD52042.1"/>
    </source>
</evidence>
<dbReference type="EMBL" id="PYHR01000002">
    <property type="protein sequence ID" value="PWD52042.1"/>
    <property type="molecule type" value="Genomic_DNA"/>
</dbReference>
<sequence>MRGKHLLTLVPVVAMTLTGCSAGGGNTEMAEALYEACTDQGGDLIRLDGSAVLLEVLGQDARDLAEGSDVTADDILAGDMPNLGVAMSVLAGTECLAEATGYPGNYEQLRDGEDWNGWEYSVASGTGSESTAIFRATANAEVFEIVADPIEVARDQHADLGCTDDFDEIRSDPGDNWTSRSCHEGSPAGYKGAVFVHFDDDSQREAWEQFWRSRTKSPDAFYLSSKEGWGVWGWPESIESRALELGATSV</sequence>
<comment type="caution">
    <text evidence="1">The sequence shown here is derived from an EMBL/GenBank/DDBJ whole genome shotgun (WGS) entry which is preliminary data.</text>
</comment>
<dbReference type="PROSITE" id="PS51257">
    <property type="entry name" value="PROKAR_LIPOPROTEIN"/>
    <property type="match status" value="1"/>
</dbReference>
<dbReference type="RefSeq" id="WP_109230425.1">
    <property type="nucleotide sequence ID" value="NZ_PYHR01000002.1"/>
</dbReference>
<name>A0A2U1ZYP9_9MICO</name>
<proteinExistence type="predicted"/>
<dbReference type="Proteomes" id="UP000245166">
    <property type="component" value="Unassembled WGS sequence"/>
</dbReference>
<dbReference type="AlphaFoldDB" id="A0A2U1ZYP9"/>
<evidence type="ECO:0008006" key="3">
    <source>
        <dbReference type="Google" id="ProtNLM"/>
    </source>
</evidence>
<organism evidence="1 2">
    <name type="scientific">Serinibacter arcticus</name>
    <dbReference type="NCBI Taxonomy" id="1655435"/>
    <lineage>
        <taxon>Bacteria</taxon>
        <taxon>Bacillati</taxon>
        <taxon>Actinomycetota</taxon>
        <taxon>Actinomycetes</taxon>
        <taxon>Micrococcales</taxon>
        <taxon>Beutenbergiaceae</taxon>
        <taxon>Serinibacter</taxon>
    </lineage>
</organism>
<dbReference type="OrthoDB" id="5160478at2"/>
<reference evidence="1 2" key="1">
    <citation type="submission" date="2018-03" db="EMBL/GenBank/DDBJ databases">
        <title>Genome assembly of novel Miniimonas species PCH200.</title>
        <authorList>
            <person name="Thakur V."/>
            <person name="Kumar V."/>
            <person name="Singh D."/>
        </authorList>
    </citation>
    <scope>NUCLEOTIDE SEQUENCE [LARGE SCALE GENOMIC DNA]</scope>
    <source>
        <strain evidence="1 2">PCH200</strain>
    </source>
</reference>
<protein>
    <recommendedName>
        <fullName evidence="3">Lipoprotein</fullName>
    </recommendedName>
</protein>
<accession>A0A2U1ZYP9</accession>
<keyword evidence="2" id="KW-1185">Reference proteome</keyword>
<gene>
    <name evidence="1" type="ORF">C8046_16715</name>
</gene>
<evidence type="ECO:0000313" key="2">
    <source>
        <dbReference type="Proteomes" id="UP000245166"/>
    </source>
</evidence>